<name>A0A1Y3U948_9FIRM</name>
<feature type="domain" description="MobA/VirD2-like nuclease" evidence="2">
    <location>
        <begin position="27"/>
        <end position="161"/>
    </location>
</feature>
<sequence length="474" mass="53979">MATTRLMPLHTGKGRTVGTAIRDIIDYVQNPQKTDNGRLITSFQCDSRIADAEFLFNKRQYIAATGRVRGEDDVIAYHLRQSFVPGEITPEEANRLGCELARRFTKGKHAFIVCTHIDKKHIHNHIIFDATALDYQRKFRNFWGSTRAVRRLNDTICIENGYSIVENPKPHGKSYNKWLGDRAKQSQRETLRVMIDQALEQKPADFDTLLKLLEGMGCEVSHRGQSYSLKAPGWDNAARMSKKLGKGYSEAELRAVLAGEKEHTPTKATPQPEPKQAVSLMVDIQEKLRAGKGAGYQRWATGFNLKQMAQTMNYLSEHKLLDYKVLSEKTAAATARYNELSAQIKAAEKRMTEIAVLRTHIINYAKTREVYVAYRKAGYSKKFRAEHEADILLHQTAKKAFDELGMKKLPTVKSLQAEYAELMAQKKAAYSGYRQARDEMKELLTVKANVDRIMGYEEEKQTEKDHAQEQSQGR</sequence>
<dbReference type="InterPro" id="IPR005094">
    <property type="entry name" value="Endonuclease_MobA/VirD2"/>
</dbReference>
<reference evidence="4" key="1">
    <citation type="submission" date="2017-04" db="EMBL/GenBank/DDBJ databases">
        <title>Function of individual gut microbiota members based on whole genome sequencing of pure cultures obtained from chicken caecum.</title>
        <authorList>
            <person name="Medvecky M."/>
            <person name="Cejkova D."/>
            <person name="Polansky O."/>
            <person name="Karasova D."/>
            <person name="Kubasova T."/>
            <person name="Cizek A."/>
            <person name="Rychlik I."/>
        </authorList>
    </citation>
    <scope>NUCLEOTIDE SEQUENCE [LARGE SCALE GENOMIC DNA]</scope>
    <source>
        <strain evidence="4">An75</strain>
    </source>
</reference>
<feature type="coiled-coil region" evidence="1">
    <location>
        <begin position="330"/>
        <end position="357"/>
    </location>
</feature>
<organism evidence="3 4">
    <name type="scientific">Anaerotignum lactatifermentans</name>
    <dbReference type="NCBI Taxonomy" id="160404"/>
    <lineage>
        <taxon>Bacteria</taxon>
        <taxon>Bacillati</taxon>
        <taxon>Bacillota</taxon>
        <taxon>Clostridia</taxon>
        <taxon>Lachnospirales</taxon>
        <taxon>Anaerotignaceae</taxon>
        <taxon>Anaerotignum</taxon>
    </lineage>
</organism>
<dbReference type="EMBL" id="NFHM01000008">
    <property type="protein sequence ID" value="OUN43637.1"/>
    <property type="molecule type" value="Genomic_DNA"/>
</dbReference>
<evidence type="ECO:0000259" key="2">
    <source>
        <dbReference type="Pfam" id="PF03432"/>
    </source>
</evidence>
<gene>
    <name evidence="3" type="ORF">B5G26_07180</name>
</gene>
<dbReference type="RefSeq" id="WP_087989216.1">
    <property type="nucleotide sequence ID" value="NZ_NFHM01000008.1"/>
</dbReference>
<protein>
    <submittedName>
        <fullName evidence="3">Relaxase</fullName>
    </submittedName>
</protein>
<accession>A0A1Y3U948</accession>
<evidence type="ECO:0000313" key="4">
    <source>
        <dbReference type="Proteomes" id="UP000195455"/>
    </source>
</evidence>
<dbReference type="Pfam" id="PF03432">
    <property type="entry name" value="Relaxase"/>
    <property type="match status" value="1"/>
</dbReference>
<dbReference type="AlphaFoldDB" id="A0A1Y3U948"/>
<keyword evidence="1" id="KW-0175">Coiled coil</keyword>
<comment type="caution">
    <text evidence="3">The sequence shown here is derived from an EMBL/GenBank/DDBJ whole genome shotgun (WGS) entry which is preliminary data.</text>
</comment>
<dbReference type="Proteomes" id="UP000195455">
    <property type="component" value="Unassembled WGS sequence"/>
</dbReference>
<evidence type="ECO:0000256" key="1">
    <source>
        <dbReference type="SAM" id="Coils"/>
    </source>
</evidence>
<proteinExistence type="predicted"/>
<evidence type="ECO:0000313" key="3">
    <source>
        <dbReference type="EMBL" id="OUN43637.1"/>
    </source>
</evidence>